<keyword evidence="2" id="KW-1185">Reference proteome</keyword>
<dbReference type="AlphaFoldDB" id="A0A0R3LG99"/>
<dbReference type="EMBL" id="LLXX01000106">
    <property type="protein sequence ID" value="KRR06571.1"/>
    <property type="molecule type" value="Genomic_DNA"/>
</dbReference>
<sequence length="135" mass="14613">MDFRGKKIETGPGRVGAEVRMKLHGDGVVAIAANVVAGGDAPIFQPQTLRKASGAAEARVDFEEDVIAAKELVRNKRYAREGRGAGEGNGNRLHENLAVMMTREIQIAGADVYRLGLLTLNQQPRFSRSLASVKR</sequence>
<evidence type="ECO:0000313" key="1">
    <source>
        <dbReference type="EMBL" id="KRR06571.1"/>
    </source>
</evidence>
<comment type="caution">
    <text evidence="1">The sequence shown here is derived from an EMBL/GenBank/DDBJ whole genome shotgun (WGS) entry which is preliminary data.</text>
</comment>
<gene>
    <name evidence="1" type="ORF">CP49_26955</name>
</gene>
<name>A0A0R3LG99_9BRAD</name>
<protein>
    <submittedName>
        <fullName evidence="1">Uncharacterized protein</fullName>
    </submittedName>
</protein>
<evidence type="ECO:0000313" key="2">
    <source>
        <dbReference type="Proteomes" id="UP000051913"/>
    </source>
</evidence>
<reference evidence="1 2" key="1">
    <citation type="submission" date="2014-03" db="EMBL/GenBank/DDBJ databases">
        <title>Bradyrhizobium valentinum sp. nov., isolated from effective nodules of Lupinus mariae-josephae, a lupine endemic of basic-lime soils in Eastern Spain.</title>
        <authorList>
            <person name="Duran D."/>
            <person name="Rey L."/>
            <person name="Navarro A."/>
            <person name="Busquets A."/>
            <person name="Imperial J."/>
            <person name="Ruiz-Argueso T."/>
        </authorList>
    </citation>
    <scope>NUCLEOTIDE SEQUENCE [LARGE SCALE GENOMIC DNA]</scope>
    <source>
        <strain evidence="1 2">LmjM3</strain>
    </source>
</reference>
<dbReference type="Proteomes" id="UP000051913">
    <property type="component" value="Unassembled WGS sequence"/>
</dbReference>
<proteinExistence type="predicted"/>
<accession>A0A0R3LG99</accession>
<organism evidence="1 2">
    <name type="scientific">Bradyrhizobium valentinum</name>
    <dbReference type="NCBI Taxonomy" id="1518501"/>
    <lineage>
        <taxon>Bacteria</taxon>
        <taxon>Pseudomonadati</taxon>
        <taxon>Pseudomonadota</taxon>
        <taxon>Alphaproteobacteria</taxon>
        <taxon>Hyphomicrobiales</taxon>
        <taxon>Nitrobacteraceae</taxon>
        <taxon>Bradyrhizobium</taxon>
    </lineage>
</organism>